<evidence type="ECO:0000313" key="3">
    <source>
        <dbReference type="Proteomes" id="UP000823388"/>
    </source>
</evidence>
<reference evidence="2" key="1">
    <citation type="submission" date="2020-05" db="EMBL/GenBank/DDBJ databases">
        <title>WGS assembly of Panicum virgatum.</title>
        <authorList>
            <person name="Lovell J.T."/>
            <person name="Jenkins J."/>
            <person name="Shu S."/>
            <person name="Juenger T.E."/>
            <person name="Schmutz J."/>
        </authorList>
    </citation>
    <scope>NUCLEOTIDE SEQUENCE</scope>
    <source>
        <strain evidence="2">AP13</strain>
    </source>
</reference>
<sequence>MVWRAAAVAIKTSTTLATPSPHSPHARRQAAGAKRHIIGVVAATAEKSTKQTPDLVAATTLALSSLSFSLSPKLTTPCILSRSHASTAGRRGPVHARAARTPAPPAAGPRLLEPPAASPRRWSSARPPARRWSSARRPPMRGQQAQPMARPPVCGGRCAGLPPARPRLAAAYALERESSAAAVSSGGERGADPVAAAAPRGEGREAGESRCVALRQQPSSSSGHGPPAAAATPRPPARRRCHAPPARAPAAAAAGEGRGAPAAGAEGRRAAPPACEVHGRRGGQGGARSIRIERELGEREKRGKERDEGLTSGTHRGKPPPHSQGG</sequence>
<proteinExistence type="predicted"/>
<feature type="compositionally biased region" description="Basic and acidic residues" evidence="1">
    <location>
        <begin position="290"/>
        <end position="309"/>
    </location>
</feature>
<dbReference type="Proteomes" id="UP000823388">
    <property type="component" value="Chromosome 5N"/>
</dbReference>
<evidence type="ECO:0000313" key="2">
    <source>
        <dbReference type="EMBL" id="KAG2594344.1"/>
    </source>
</evidence>
<feature type="compositionally biased region" description="Low complexity" evidence="1">
    <location>
        <begin position="223"/>
        <end position="232"/>
    </location>
</feature>
<dbReference type="EMBL" id="CM029046">
    <property type="protein sequence ID" value="KAG2594344.1"/>
    <property type="molecule type" value="Genomic_DNA"/>
</dbReference>
<protein>
    <submittedName>
        <fullName evidence="2">Uncharacterized protein</fullName>
    </submittedName>
</protein>
<feature type="region of interest" description="Disordered" evidence="1">
    <location>
        <begin position="84"/>
        <end position="154"/>
    </location>
</feature>
<feature type="compositionally biased region" description="Low complexity" evidence="1">
    <location>
        <begin position="108"/>
        <end position="137"/>
    </location>
</feature>
<feature type="compositionally biased region" description="Low complexity" evidence="1">
    <location>
        <begin position="243"/>
        <end position="275"/>
    </location>
</feature>
<comment type="caution">
    <text evidence="2">The sequence shown here is derived from an EMBL/GenBank/DDBJ whole genome shotgun (WGS) entry which is preliminary data.</text>
</comment>
<name>A0A8T0SA01_PANVG</name>
<keyword evidence="3" id="KW-1185">Reference proteome</keyword>
<organism evidence="2 3">
    <name type="scientific">Panicum virgatum</name>
    <name type="common">Blackwell switchgrass</name>
    <dbReference type="NCBI Taxonomy" id="38727"/>
    <lineage>
        <taxon>Eukaryota</taxon>
        <taxon>Viridiplantae</taxon>
        <taxon>Streptophyta</taxon>
        <taxon>Embryophyta</taxon>
        <taxon>Tracheophyta</taxon>
        <taxon>Spermatophyta</taxon>
        <taxon>Magnoliopsida</taxon>
        <taxon>Liliopsida</taxon>
        <taxon>Poales</taxon>
        <taxon>Poaceae</taxon>
        <taxon>PACMAD clade</taxon>
        <taxon>Panicoideae</taxon>
        <taxon>Panicodae</taxon>
        <taxon>Paniceae</taxon>
        <taxon>Panicinae</taxon>
        <taxon>Panicum</taxon>
        <taxon>Panicum sect. Hiantes</taxon>
    </lineage>
</organism>
<gene>
    <name evidence="2" type="ORF">PVAP13_5NG640450</name>
</gene>
<feature type="region of interest" description="Disordered" evidence="1">
    <location>
        <begin position="181"/>
        <end position="326"/>
    </location>
</feature>
<evidence type="ECO:0000256" key="1">
    <source>
        <dbReference type="SAM" id="MobiDB-lite"/>
    </source>
</evidence>
<dbReference type="AlphaFoldDB" id="A0A8T0SA01"/>
<accession>A0A8T0SA01</accession>